<keyword evidence="11" id="KW-1185">Reference proteome</keyword>
<evidence type="ECO:0000256" key="8">
    <source>
        <dbReference type="SAM" id="MobiDB-lite"/>
    </source>
</evidence>
<dbReference type="EMBL" id="MTSL01000063">
    <property type="protein sequence ID" value="PJF19464.1"/>
    <property type="molecule type" value="Genomic_DNA"/>
</dbReference>
<keyword evidence="6" id="KW-0131">Cell cycle</keyword>
<keyword evidence="3" id="KW-0132">Cell division</keyword>
<dbReference type="InterPro" id="IPR033010">
    <property type="entry name" value="Cdc20/Fizzy"/>
</dbReference>
<reference evidence="10 11" key="1">
    <citation type="submission" date="2016-10" db="EMBL/GenBank/DDBJ databases">
        <title>The genome of Paramicrosporidium saccamoebae is the missing link in understanding Cryptomycota and Microsporidia evolution.</title>
        <authorList>
            <person name="Quandt C.A."/>
            <person name="Beaudet D."/>
            <person name="Corsaro D."/>
            <person name="Michel R."/>
            <person name="Corradi N."/>
            <person name="James T."/>
        </authorList>
    </citation>
    <scope>NUCLEOTIDE SEQUENCE [LARGE SCALE GENOMIC DNA]</scope>
    <source>
        <strain evidence="10 11">KSL3</strain>
    </source>
</reference>
<dbReference type="PROSITE" id="PS50082">
    <property type="entry name" value="WD_REPEATS_2"/>
    <property type="match status" value="4"/>
</dbReference>
<evidence type="ECO:0000256" key="3">
    <source>
        <dbReference type="ARBA" id="ARBA00022618"/>
    </source>
</evidence>
<accession>A0A2H9TNZ4</accession>
<evidence type="ECO:0000256" key="7">
    <source>
        <dbReference type="PROSITE-ProRule" id="PRU00221"/>
    </source>
</evidence>
<dbReference type="InterPro" id="IPR001680">
    <property type="entry name" value="WD40_rpt"/>
</dbReference>
<dbReference type="SMART" id="SM00320">
    <property type="entry name" value="WD40"/>
    <property type="match status" value="6"/>
</dbReference>
<comment type="similarity">
    <text evidence="1">Belongs to the WD repeat CDC20/Fizzy family.</text>
</comment>
<evidence type="ECO:0000256" key="1">
    <source>
        <dbReference type="ARBA" id="ARBA00006445"/>
    </source>
</evidence>
<dbReference type="PANTHER" id="PTHR19918">
    <property type="entry name" value="CELL DIVISION CYCLE 20 CDC20 FIZZY -RELATED"/>
    <property type="match status" value="1"/>
</dbReference>
<dbReference type="GO" id="GO:1990757">
    <property type="term" value="F:ubiquitin ligase activator activity"/>
    <property type="evidence" value="ECO:0007669"/>
    <property type="project" value="TreeGrafter"/>
</dbReference>
<dbReference type="GO" id="GO:0010997">
    <property type="term" value="F:anaphase-promoting complex binding"/>
    <property type="evidence" value="ECO:0007669"/>
    <property type="project" value="InterPro"/>
</dbReference>
<dbReference type="GO" id="GO:0051301">
    <property type="term" value="P:cell division"/>
    <property type="evidence" value="ECO:0007669"/>
    <property type="project" value="UniProtKB-KW"/>
</dbReference>
<dbReference type="Gene3D" id="2.130.10.10">
    <property type="entry name" value="YVTN repeat-like/Quinoprotein amine dehydrogenase"/>
    <property type="match status" value="1"/>
</dbReference>
<feature type="domain" description="CDC20/Fizzy WD40" evidence="9">
    <location>
        <begin position="71"/>
        <end position="370"/>
    </location>
</feature>
<dbReference type="STRING" id="1246581.A0A2H9TNZ4"/>
<gene>
    <name evidence="10" type="ORF">PSACC_00741</name>
</gene>
<feature type="compositionally biased region" description="Polar residues" evidence="8">
    <location>
        <begin position="50"/>
        <end position="60"/>
    </location>
</feature>
<feature type="repeat" description="WD" evidence="7">
    <location>
        <begin position="116"/>
        <end position="157"/>
    </location>
</feature>
<evidence type="ECO:0000256" key="4">
    <source>
        <dbReference type="ARBA" id="ARBA00022737"/>
    </source>
</evidence>
<dbReference type="Proteomes" id="UP000240830">
    <property type="component" value="Unassembled WGS sequence"/>
</dbReference>
<organism evidence="10 11">
    <name type="scientific">Paramicrosporidium saccamoebae</name>
    <dbReference type="NCBI Taxonomy" id="1246581"/>
    <lineage>
        <taxon>Eukaryota</taxon>
        <taxon>Fungi</taxon>
        <taxon>Fungi incertae sedis</taxon>
        <taxon>Cryptomycota</taxon>
        <taxon>Cryptomycota incertae sedis</taxon>
        <taxon>Paramicrosporidium</taxon>
    </lineage>
</organism>
<dbReference type="InterPro" id="IPR015943">
    <property type="entry name" value="WD40/YVTN_repeat-like_dom_sf"/>
</dbReference>
<keyword evidence="5" id="KW-0498">Mitosis</keyword>
<feature type="repeat" description="WD" evidence="7">
    <location>
        <begin position="339"/>
        <end position="372"/>
    </location>
</feature>
<feature type="repeat" description="WD" evidence="7">
    <location>
        <begin position="246"/>
        <end position="290"/>
    </location>
</feature>
<feature type="compositionally biased region" description="Polar residues" evidence="8">
    <location>
        <begin position="391"/>
        <end position="406"/>
    </location>
</feature>
<name>A0A2H9TNZ4_9FUNG</name>
<evidence type="ECO:0000256" key="5">
    <source>
        <dbReference type="ARBA" id="ARBA00022776"/>
    </source>
</evidence>
<feature type="repeat" description="WD" evidence="7">
    <location>
        <begin position="201"/>
        <end position="233"/>
    </location>
</feature>
<dbReference type="OrthoDB" id="10263272at2759"/>
<dbReference type="PANTHER" id="PTHR19918:SF8">
    <property type="entry name" value="FI02843P"/>
    <property type="match status" value="1"/>
</dbReference>
<evidence type="ECO:0000256" key="6">
    <source>
        <dbReference type="ARBA" id="ARBA00023306"/>
    </source>
</evidence>
<evidence type="ECO:0000313" key="11">
    <source>
        <dbReference type="Proteomes" id="UP000240830"/>
    </source>
</evidence>
<dbReference type="GO" id="GO:0031145">
    <property type="term" value="P:anaphase-promoting complex-dependent catabolic process"/>
    <property type="evidence" value="ECO:0007669"/>
    <property type="project" value="TreeGrafter"/>
</dbReference>
<keyword evidence="4" id="KW-0677">Repeat</keyword>
<dbReference type="InterPro" id="IPR036322">
    <property type="entry name" value="WD40_repeat_dom_sf"/>
</dbReference>
<dbReference type="InterPro" id="IPR056150">
    <property type="entry name" value="WD40_CDC20-Fz"/>
</dbReference>
<proteinExistence type="inferred from homology"/>
<sequence>MDRDLLSMQLQASKLAPSRTIEDTLNRSQMAPPRSSEDTLSHYTSHLHRQSQLGARQSTLRHVPSSPDRVLDAPGMMDDFYLNLLDWSVRNVLAVALGPSVYLWNGSDGSVRELMSVSEGAHVTSLSWIHDGKSIAVGTSDGCAQLWDLERSKKLRTMVASPGVRVGSLGWHRHLLSTGSRNGAVLTHDVRVAKHLITTHATATGAEVCGLAWSPDGRQLAAGSNDNRIYVWNSMGEAVVQPSAILEGHRSAIKALSWCPWRGNVLASGGGSLDRTIRLWDTSVGDCIEQVDTNSPVSSLVWSKTSRELVSAHGLSKNHLAIWKVDSQCRDLHSVAAIDNAHDSRILHMCLSPDGRQVATAAADESIKFWSLFNPNSSKGPSPKLSHSDGKPSSFSPFSLRTKSFR</sequence>
<keyword evidence="2 7" id="KW-0853">WD repeat</keyword>
<evidence type="ECO:0000313" key="10">
    <source>
        <dbReference type="EMBL" id="PJF19464.1"/>
    </source>
</evidence>
<dbReference type="PROSITE" id="PS50294">
    <property type="entry name" value="WD_REPEATS_REGION"/>
    <property type="match status" value="2"/>
</dbReference>
<evidence type="ECO:0000259" key="9">
    <source>
        <dbReference type="Pfam" id="PF24807"/>
    </source>
</evidence>
<feature type="region of interest" description="Disordered" evidence="8">
    <location>
        <begin position="377"/>
        <end position="406"/>
    </location>
</feature>
<dbReference type="GO" id="GO:1905786">
    <property type="term" value="P:positive regulation of anaphase-promoting complex-dependent catabolic process"/>
    <property type="evidence" value="ECO:0007669"/>
    <property type="project" value="TreeGrafter"/>
</dbReference>
<dbReference type="Pfam" id="PF24807">
    <property type="entry name" value="WD40_CDC20-Fz"/>
    <property type="match status" value="1"/>
</dbReference>
<dbReference type="GO" id="GO:0005680">
    <property type="term" value="C:anaphase-promoting complex"/>
    <property type="evidence" value="ECO:0007669"/>
    <property type="project" value="TreeGrafter"/>
</dbReference>
<feature type="region of interest" description="Disordered" evidence="8">
    <location>
        <begin position="25"/>
        <end position="67"/>
    </location>
</feature>
<protein>
    <submittedName>
        <fullName evidence="10">Cdc20</fullName>
    </submittedName>
</protein>
<evidence type="ECO:0000256" key="2">
    <source>
        <dbReference type="ARBA" id="ARBA00022574"/>
    </source>
</evidence>
<comment type="caution">
    <text evidence="10">The sequence shown here is derived from an EMBL/GenBank/DDBJ whole genome shotgun (WGS) entry which is preliminary data.</text>
</comment>
<dbReference type="SUPFAM" id="SSF50978">
    <property type="entry name" value="WD40 repeat-like"/>
    <property type="match status" value="1"/>
</dbReference>
<dbReference type="AlphaFoldDB" id="A0A2H9TNZ4"/>